<evidence type="ECO:0000256" key="1">
    <source>
        <dbReference type="SAM" id="MobiDB-lite"/>
    </source>
</evidence>
<dbReference type="EMBL" id="CAADIC010000002">
    <property type="protein sequence ID" value="VFR22304.1"/>
    <property type="molecule type" value="Genomic_DNA"/>
</dbReference>
<name>A0A484P5W5_9ZZZZ</name>
<evidence type="ECO:0000313" key="3">
    <source>
        <dbReference type="EMBL" id="VFR22304.1"/>
    </source>
</evidence>
<evidence type="ECO:0000313" key="4">
    <source>
        <dbReference type="EMBL" id="VFR37984.1"/>
    </source>
</evidence>
<reference evidence="2" key="1">
    <citation type="submission" date="2019-03" db="EMBL/GenBank/DDBJ databases">
        <authorList>
            <person name="Danneels B."/>
        </authorList>
    </citation>
    <scope>NUCLEOTIDE SEQUENCE</scope>
</reference>
<protein>
    <submittedName>
        <fullName evidence="2">Uncharacterized protein</fullName>
    </submittedName>
</protein>
<accession>A0A484P5W5</accession>
<dbReference type="EMBL" id="CAADIJ010000020">
    <property type="protein sequence ID" value="VFR76256.1"/>
    <property type="molecule type" value="Genomic_DNA"/>
</dbReference>
<dbReference type="EMBL" id="CAADIL010000034">
    <property type="protein sequence ID" value="VFR84431.1"/>
    <property type="molecule type" value="Genomic_DNA"/>
</dbReference>
<evidence type="ECO:0000313" key="5">
    <source>
        <dbReference type="EMBL" id="VFR76256.1"/>
    </source>
</evidence>
<dbReference type="EMBL" id="CAADIB010000003">
    <property type="protein sequence ID" value="VFR20451.1"/>
    <property type="molecule type" value="Genomic_DNA"/>
</dbReference>
<feature type="compositionally biased region" description="Basic residues" evidence="1">
    <location>
        <begin position="9"/>
        <end position="21"/>
    </location>
</feature>
<dbReference type="AlphaFoldDB" id="A0A484P5W5"/>
<evidence type="ECO:0000313" key="6">
    <source>
        <dbReference type="EMBL" id="VFR84431.1"/>
    </source>
</evidence>
<organism evidence="2">
    <name type="scientific">plant metagenome</name>
    <dbReference type="NCBI Taxonomy" id="1297885"/>
    <lineage>
        <taxon>unclassified sequences</taxon>
        <taxon>metagenomes</taxon>
        <taxon>organismal metagenomes</taxon>
    </lineage>
</organism>
<gene>
    <name evidence="3" type="ORF">ANDA3_1946</name>
    <name evidence="4" type="ORF">ANDO1_1884</name>
    <name evidence="2" type="ORF">ANDO2_1791</name>
    <name evidence="6" type="ORF">DAR2_1813</name>
    <name evidence="5" type="ORF">DAR3_1810</name>
</gene>
<evidence type="ECO:0000313" key="2">
    <source>
        <dbReference type="EMBL" id="VFR20451.1"/>
    </source>
</evidence>
<sequence>MHAPCRAGAKSRGHGKSGKRGKAQDSAAWEQEKIVQTSIFYYVISFHCC</sequence>
<proteinExistence type="predicted"/>
<dbReference type="EMBL" id="CAADHZ010000027">
    <property type="protein sequence ID" value="VFR37984.1"/>
    <property type="molecule type" value="Genomic_DNA"/>
</dbReference>
<feature type="region of interest" description="Disordered" evidence="1">
    <location>
        <begin position="1"/>
        <end position="28"/>
    </location>
</feature>